<keyword evidence="7" id="KW-1185">Reference proteome</keyword>
<dbReference type="PANTHER" id="PTHR10131">
    <property type="entry name" value="TNF RECEPTOR ASSOCIATED FACTOR"/>
    <property type="match status" value="1"/>
</dbReference>
<dbReference type="EMBL" id="MU827326">
    <property type="protein sequence ID" value="KAJ7355988.1"/>
    <property type="molecule type" value="Genomic_DNA"/>
</dbReference>
<evidence type="ECO:0000313" key="7">
    <source>
        <dbReference type="Proteomes" id="UP001163046"/>
    </source>
</evidence>
<dbReference type="InterPro" id="IPR001293">
    <property type="entry name" value="Znf_TRAF"/>
</dbReference>
<dbReference type="AlphaFoldDB" id="A0A9X0CJ19"/>
<keyword evidence="3 4" id="KW-0862">Zinc</keyword>
<keyword evidence="1 4" id="KW-0479">Metal-binding</keyword>
<name>A0A9X0CJ19_9CNID</name>
<gene>
    <name evidence="6" type="ORF">OS493_027382</name>
</gene>
<keyword evidence="2 4" id="KW-0863">Zinc-finger</keyword>
<dbReference type="Gene3D" id="3.30.40.10">
    <property type="entry name" value="Zinc/RING finger domain, C3HC4 (zinc finger)"/>
    <property type="match status" value="1"/>
</dbReference>
<evidence type="ECO:0000256" key="1">
    <source>
        <dbReference type="ARBA" id="ARBA00022723"/>
    </source>
</evidence>
<evidence type="ECO:0000313" key="6">
    <source>
        <dbReference type="EMBL" id="KAJ7355988.1"/>
    </source>
</evidence>
<evidence type="ECO:0000256" key="3">
    <source>
        <dbReference type="ARBA" id="ARBA00022833"/>
    </source>
</evidence>
<proteinExistence type="predicted"/>
<dbReference type="GO" id="GO:0043122">
    <property type="term" value="P:regulation of canonical NF-kappaB signal transduction"/>
    <property type="evidence" value="ECO:0007669"/>
    <property type="project" value="TreeGrafter"/>
</dbReference>
<dbReference type="PROSITE" id="PS50145">
    <property type="entry name" value="ZF_TRAF"/>
    <property type="match status" value="1"/>
</dbReference>
<feature type="zinc finger region" description="TRAF-type" evidence="4">
    <location>
        <begin position="59"/>
        <end position="107"/>
    </location>
</feature>
<comment type="caution">
    <text evidence="6">The sequence shown here is derived from an EMBL/GenBank/DDBJ whole genome shotgun (WGS) entry which is preliminary data.</text>
</comment>
<dbReference type="SUPFAM" id="SSF49599">
    <property type="entry name" value="TRAF domain-like"/>
    <property type="match status" value="2"/>
</dbReference>
<dbReference type="Proteomes" id="UP001163046">
    <property type="component" value="Unassembled WGS sequence"/>
</dbReference>
<evidence type="ECO:0000256" key="4">
    <source>
        <dbReference type="PROSITE-ProRule" id="PRU00207"/>
    </source>
</evidence>
<organism evidence="6 7">
    <name type="scientific">Desmophyllum pertusum</name>
    <dbReference type="NCBI Taxonomy" id="174260"/>
    <lineage>
        <taxon>Eukaryota</taxon>
        <taxon>Metazoa</taxon>
        <taxon>Cnidaria</taxon>
        <taxon>Anthozoa</taxon>
        <taxon>Hexacorallia</taxon>
        <taxon>Scleractinia</taxon>
        <taxon>Caryophylliina</taxon>
        <taxon>Caryophylliidae</taxon>
        <taxon>Desmophyllum</taxon>
    </lineage>
</organism>
<dbReference type="GO" id="GO:0008270">
    <property type="term" value="F:zinc ion binding"/>
    <property type="evidence" value="ECO:0007669"/>
    <property type="project" value="UniProtKB-KW"/>
</dbReference>
<sequence length="222" mass="25387">MSCPTFEAGSVKTCIFLFGTLQFFSDKAWARDILGLRVKCKQSARGCDWIGQLRHAEDHEDIYCRRFPLVCSNKCGHEGIPRQEMDSHLSKKCPMTEVTCPYAEAGCPFQDKRAYLNEHMDASIDDHLELTWSSLVATKQELDSMKDLPQKFHEVQEDNQKLRESVADCHEKIRDLSLATKTLEDVVKKILRERKSVENKMLHQSHVFTAAAWKDPQGPSSV</sequence>
<reference evidence="6" key="1">
    <citation type="submission" date="2023-01" db="EMBL/GenBank/DDBJ databases">
        <title>Genome assembly of the deep-sea coral Lophelia pertusa.</title>
        <authorList>
            <person name="Herrera S."/>
            <person name="Cordes E."/>
        </authorList>
    </citation>
    <scope>NUCLEOTIDE SEQUENCE</scope>
    <source>
        <strain evidence="6">USNM1676648</strain>
        <tissue evidence="6">Polyp</tissue>
    </source>
</reference>
<feature type="domain" description="TRAF-type" evidence="5">
    <location>
        <begin position="59"/>
        <end position="107"/>
    </location>
</feature>
<dbReference type="InterPro" id="IPR013083">
    <property type="entry name" value="Znf_RING/FYVE/PHD"/>
</dbReference>
<evidence type="ECO:0000256" key="2">
    <source>
        <dbReference type="ARBA" id="ARBA00022771"/>
    </source>
</evidence>
<dbReference type="OrthoDB" id="5966301at2759"/>
<accession>A0A9X0CJ19</accession>
<dbReference type="Pfam" id="PF02176">
    <property type="entry name" value="zf-TRAF"/>
    <property type="match status" value="1"/>
</dbReference>
<dbReference type="PANTHER" id="PTHR10131:SF94">
    <property type="entry name" value="TNF RECEPTOR-ASSOCIATED FACTOR 4"/>
    <property type="match status" value="1"/>
</dbReference>
<evidence type="ECO:0000259" key="5">
    <source>
        <dbReference type="PROSITE" id="PS50145"/>
    </source>
</evidence>
<protein>
    <recommendedName>
        <fullName evidence="5">TRAF-type domain-containing protein</fullName>
    </recommendedName>
</protein>